<dbReference type="InterPro" id="IPR007110">
    <property type="entry name" value="Ig-like_dom"/>
</dbReference>
<dbReference type="SUPFAM" id="SSF48726">
    <property type="entry name" value="Immunoglobulin"/>
    <property type="match status" value="3"/>
</dbReference>
<keyword evidence="4" id="KW-0325">Glycoprotein</keyword>
<gene>
    <name evidence="9" type="ORF">HNR05_002982</name>
</gene>
<dbReference type="GO" id="GO:0098609">
    <property type="term" value="P:cell-cell adhesion"/>
    <property type="evidence" value="ECO:0007669"/>
    <property type="project" value="TreeGrafter"/>
</dbReference>
<accession>A0A7Z0EGF4</accession>
<evidence type="ECO:0000313" key="10">
    <source>
        <dbReference type="Proteomes" id="UP000537260"/>
    </source>
</evidence>
<name>A0A7Z0EGF4_9MICO</name>
<evidence type="ECO:0000256" key="7">
    <source>
        <dbReference type="SAM" id="Phobius"/>
    </source>
</evidence>
<dbReference type="InterPro" id="IPR015919">
    <property type="entry name" value="Cadherin-like_sf"/>
</dbReference>
<evidence type="ECO:0000259" key="8">
    <source>
        <dbReference type="PROSITE" id="PS50835"/>
    </source>
</evidence>
<evidence type="ECO:0000256" key="4">
    <source>
        <dbReference type="ARBA" id="ARBA00023180"/>
    </source>
</evidence>
<organism evidence="9 10">
    <name type="scientific">Glaciibacter psychrotolerans</name>
    <dbReference type="NCBI Taxonomy" id="670054"/>
    <lineage>
        <taxon>Bacteria</taxon>
        <taxon>Bacillati</taxon>
        <taxon>Actinomycetota</taxon>
        <taxon>Actinomycetes</taxon>
        <taxon>Micrococcales</taxon>
        <taxon>Microbacteriaceae</taxon>
        <taxon>Glaciibacter</taxon>
    </lineage>
</organism>
<dbReference type="GO" id="GO:0005509">
    <property type="term" value="F:calcium ion binding"/>
    <property type="evidence" value="ECO:0007669"/>
    <property type="project" value="InterPro"/>
</dbReference>
<dbReference type="PROSITE" id="PS50835">
    <property type="entry name" value="IG_LIKE"/>
    <property type="match status" value="3"/>
</dbReference>
<comment type="caution">
    <text evidence="9">The sequence shown here is derived from an EMBL/GenBank/DDBJ whole genome shotgun (WGS) entry which is preliminary data.</text>
</comment>
<reference evidence="9 10" key="1">
    <citation type="submission" date="2020-07" db="EMBL/GenBank/DDBJ databases">
        <title>Sequencing the genomes of 1000 actinobacteria strains.</title>
        <authorList>
            <person name="Klenk H.-P."/>
        </authorList>
    </citation>
    <scope>NUCLEOTIDE SEQUENCE [LARGE SCALE GENOMIC DNA]</scope>
    <source>
        <strain evidence="9 10">LI1</strain>
    </source>
</reference>
<protein>
    <recommendedName>
        <fullName evidence="8">Ig-like domain-containing protein</fullName>
    </recommendedName>
</protein>
<feature type="domain" description="Ig-like" evidence="8">
    <location>
        <begin position="1148"/>
        <end position="1236"/>
    </location>
</feature>
<keyword evidence="7" id="KW-0812">Transmembrane</keyword>
<dbReference type="Pfam" id="PF07679">
    <property type="entry name" value="I-set"/>
    <property type="match status" value="1"/>
</dbReference>
<dbReference type="PANTHER" id="PTHR11640">
    <property type="entry name" value="NEPHRIN"/>
    <property type="match status" value="1"/>
</dbReference>
<dbReference type="GO" id="GO:0005886">
    <property type="term" value="C:plasma membrane"/>
    <property type="evidence" value="ECO:0007669"/>
    <property type="project" value="TreeGrafter"/>
</dbReference>
<dbReference type="PANTHER" id="PTHR11640:SF31">
    <property type="entry name" value="IRREGULAR CHIASM C-ROUGHEST PROTEIN-RELATED"/>
    <property type="match status" value="1"/>
</dbReference>
<dbReference type="Pfam" id="PF05345">
    <property type="entry name" value="He_PIG"/>
    <property type="match status" value="5"/>
</dbReference>
<dbReference type="Gene3D" id="2.60.40.10">
    <property type="entry name" value="Immunoglobulins"/>
    <property type="match status" value="9"/>
</dbReference>
<dbReference type="InterPro" id="IPR013783">
    <property type="entry name" value="Ig-like_fold"/>
</dbReference>
<dbReference type="SMART" id="SM00409">
    <property type="entry name" value="IG"/>
    <property type="match status" value="3"/>
</dbReference>
<dbReference type="SMART" id="SM00736">
    <property type="entry name" value="CADG"/>
    <property type="match status" value="3"/>
</dbReference>
<evidence type="ECO:0000256" key="1">
    <source>
        <dbReference type="ARBA" id="ARBA00004479"/>
    </source>
</evidence>
<feature type="transmembrane region" description="Helical" evidence="7">
    <location>
        <begin position="1665"/>
        <end position="1684"/>
    </location>
</feature>
<dbReference type="InterPro" id="IPR051275">
    <property type="entry name" value="Cell_adhesion_signaling"/>
</dbReference>
<dbReference type="Proteomes" id="UP000537260">
    <property type="component" value="Unassembled WGS sequence"/>
</dbReference>
<dbReference type="EMBL" id="JACCFM010000001">
    <property type="protein sequence ID" value="NYJ21191.1"/>
    <property type="molecule type" value="Genomic_DNA"/>
</dbReference>
<keyword evidence="10" id="KW-1185">Reference proteome</keyword>
<feature type="region of interest" description="Disordered" evidence="6">
    <location>
        <begin position="1624"/>
        <end position="1649"/>
    </location>
</feature>
<evidence type="ECO:0000256" key="2">
    <source>
        <dbReference type="ARBA" id="ARBA00023136"/>
    </source>
</evidence>
<dbReference type="GO" id="GO:0005911">
    <property type="term" value="C:cell-cell junction"/>
    <property type="evidence" value="ECO:0007669"/>
    <property type="project" value="TreeGrafter"/>
</dbReference>
<feature type="compositionally biased region" description="Gly residues" evidence="6">
    <location>
        <begin position="1639"/>
        <end position="1649"/>
    </location>
</feature>
<dbReference type="GO" id="GO:0050839">
    <property type="term" value="F:cell adhesion molecule binding"/>
    <property type="evidence" value="ECO:0007669"/>
    <property type="project" value="TreeGrafter"/>
</dbReference>
<comment type="subcellular location">
    <subcellularLocation>
        <location evidence="1">Membrane</location>
        <topology evidence="1">Single-pass type I membrane protein</topology>
    </subcellularLocation>
</comment>
<keyword evidence="5" id="KW-0393">Immunoglobulin domain</keyword>
<dbReference type="InterPro" id="IPR011050">
    <property type="entry name" value="Pectin_lyase_fold/virulence"/>
</dbReference>
<dbReference type="InterPro" id="IPR003599">
    <property type="entry name" value="Ig_sub"/>
</dbReference>
<dbReference type="InterPro" id="IPR013098">
    <property type="entry name" value="Ig_I-set"/>
</dbReference>
<dbReference type="SUPFAM" id="SSF51126">
    <property type="entry name" value="Pectin lyase-like"/>
    <property type="match status" value="1"/>
</dbReference>
<dbReference type="InterPro" id="IPR036179">
    <property type="entry name" value="Ig-like_dom_sf"/>
</dbReference>
<dbReference type="GO" id="GO:0005975">
    <property type="term" value="P:carbohydrate metabolic process"/>
    <property type="evidence" value="ECO:0007669"/>
    <property type="project" value="UniProtKB-ARBA"/>
</dbReference>
<feature type="domain" description="Ig-like" evidence="8">
    <location>
        <begin position="691"/>
        <end position="777"/>
    </location>
</feature>
<evidence type="ECO:0000256" key="5">
    <source>
        <dbReference type="ARBA" id="ARBA00023319"/>
    </source>
</evidence>
<proteinExistence type="predicted"/>
<keyword evidence="3" id="KW-1015">Disulfide bond</keyword>
<dbReference type="SUPFAM" id="SSF49313">
    <property type="entry name" value="Cadherin-like"/>
    <property type="match status" value="5"/>
</dbReference>
<dbReference type="InterPro" id="IPR006644">
    <property type="entry name" value="Cadg"/>
</dbReference>
<keyword evidence="7" id="KW-1133">Transmembrane helix</keyword>
<feature type="domain" description="Ig-like" evidence="8">
    <location>
        <begin position="965"/>
        <end position="1050"/>
    </location>
</feature>
<keyword evidence="2 7" id="KW-0472">Membrane</keyword>
<dbReference type="RefSeq" id="WP_179579832.1">
    <property type="nucleotide sequence ID" value="NZ_JACCFM010000001.1"/>
</dbReference>
<evidence type="ECO:0000256" key="3">
    <source>
        <dbReference type="ARBA" id="ARBA00023157"/>
    </source>
</evidence>
<evidence type="ECO:0000313" key="9">
    <source>
        <dbReference type="EMBL" id="NYJ21191.1"/>
    </source>
</evidence>
<evidence type="ECO:0000256" key="6">
    <source>
        <dbReference type="SAM" id="MobiDB-lite"/>
    </source>
</evidence>
<sequence>MSAHFARTRLQTPLVAAALTLALVVAGNVGPVSSAHAALPPISVTSTADRAAGWVCSPTEVLDSPVTLRTALCVASNAGGTVDITLAAGTYSLNAALGPLIVGTKTGSTLSISGNSTASTVITGAGTHQIMTLDPEMVGGVAVSLSELTISNGVDNVFGGGALIGGSGNASVADTLSLKKTALTANKANTVLAPNPVSVPPNPGGAVQFLGGSLSIIDSVFSNNSSGDSAGGAVAYQAMGAASAAETLTITGSTFTGNTATSVVSLANGGGALYVAGPAAMTITDSTFTGNIVTTGSGASTHATSGAAILQDGGALSLTASTVTDNIMDGTSSAIGGAIQINNGTFAGEYNRIRGNVSGASRIGLGSTANPAVPITATNNWWGCVGGPGASGCDAVAVATSTKPTVTPFLTLTATANPTPIIAADRSAVITASLLKNSAGTAIGASKLTAFAGLPIAWSTPLPSGATLVPATTVLNAGVATANYDARATEGVGGARAALDGSPAIAVLEVHTKPAITSGASAVFLVGAAAATTITTTGFPAPSIATSDALPEGLTFVDSGDGTATIAGTPVAGSGGDYALAIRASNSAGSAAGKTLTVQVREAPGFSSATAAQFARGTEQTFTVRAGGFPNSTIALSGTLPDGISFTAKADGTATLSGTPTVSGTFPLTFTATNGINPAAAQGFTLTVVQPAAITTQPESTTAIAGTDVEFAAGASGFPVPTVQWQVSTDAGASFTNVPGATSTTYRFSATQAQNGNRYRVVFSNGTVATTMAATLTVGTAPTLTSAPSAVFSQGVAGQSFTVVSTGSPAATLSLGAGAPGWLTLTASGPGTATVTGTPPAGSARVWTFPIVAANGFGTGDVQTFALTVTAAPVLTSPNRSTFRVGSVGSFAVTTTAGEPNATTITLMGALPTGVSFTDNGDGTATLAGTPAAASGGVYELTLTASNGIAPNPVQTFTLTVNESPVVTTDPANSLSLVGAEVTFTAAARGFPIPTVQWQVATTASGPFTDLAGETQPTVTFAAAQSQNGNRYRAVFSNGSTATTAEATLVVGRAPVITSSDTVNFLAGGGEQSFALTADGSPAALFTVAATEAVWSWLRSESGLNGPPRLYGTPPGSPGTEYTVQVQASNSFGRSAVQNITIRVVQAPSITLNPLPQSVIAGEVATFSAGASGYPQPTVRWQVSTDGGTAFTNVTGLTATAETLEVASAQSQNGWLYRAVYTNSIGSTTTDAALLTVGTPPQITSGATATFTVDSGAQRAAITTSGTPRATLALTDGLIGGVTSPVPAWLSLADAGDGTGTLGGTPPVGSGGVYDLTLTASNGFGADAVQTFTLTVNEAPVVTSAAQAAFEAGVPGDFTVTTGAGFPANPTLTLAGALPTGVTFVDNGDGTATLAGTAAAKTGGSYAVTVTARNASGASVTQALTVVVAEAPHFAGDASAHVTHGIVAAVTIATEFGFPDTVAITTASPLPGGLTFTDNGDGTATLAGVATDPVGTSVDLLLSATNGVGTDATRTLTLSVVAAAVVPLPIVLPPSTGVLEGVPDTARPGQTITVTATGFAAGAPITFGIYSTPRQLAQATADASGSATTQLTLPSDLLGLHTLAASGLTQQGAERFVTHAVTLEKASVPPVNPPDTDGNGSGTGSGNGAGSGSGVIASTGVAGDVTLLAGLALLMLAGGLLIAVRRRRAHL</sequence>